<evidence type="ECO:0000313" key="1">
    <source>
        <dbReference type="EMBL" id="OLF55255.1"/>
    </source>
</evidence>
<accession>A0A1Q8ETX3</accession>
<dbReference type="Proteomes" id="UP000185578">
    <property type="component" value="Unassembled WGS sequence"/>
</dbReference>
<dbReference type="OrthoDB" id="571485at2"/>
<protein>
    <recommendedName>
        <fullName evidence="3">MAE-28990/MAE-18760-like HEPN domain-containing protein</fullName>
    </recommendedName>
</protein>
<gene>
    <name evidence="1" type="ORF">BTN82_09690</name>
</gene>
<sequence length="192" mass="21233">MSDKPFRLDRQSLPCDYPTHRHTSIFGEQLGRTVATCGFLEQVLGRAIFALTATCKHAEDELEEACGKWQSQLERALSDPLGGLINAYSKALRDHHLKPIINPNTLIDDLRGAAQLRNVLCHGSWQVPDADGKSLPLFVDKKLRVFNTPMDVSYLKQVRAHITDLVCSVIDSVSSVGLQFPGDVGPGDPVWE</sequence>
<proteinExistence type="predicted"/>
<name>A0A1Q8ETX3_9PSED</name>
<dbReference type="AlphaFoldDB" id="A0A1Q8ETX3"/>
<dbReference type="RefSeq" id="WP_075118909.1">
    <property type="nucleotide sequence ID" value="NZ_MSCT01000008.1"/>
</dbReference>
<reference evidence="1 2" key="1">
    <citation type="submission" date="2016-12" db="EMBL/GenBank/DDBJ databases">
        <authorList>
            <person name="Song W.-J."/>
            <person name="Kurnit D.M."/>
        </authorList>
    </citation>
    <scope>NUCLEOTIDE SEQUENCE [LARGE SCALE GENOMIC DNA]</scope>
    <source>
        <strain evidence="1 2">PCL1601</strain>
    </source>
</reference>
<organism evidence="1 2">
    <name type="scientific">Pseudomonas chlororaphis</name>
    <dbReference type="NCBI Taxonomy" id="587753"/>
    <lineage>
        <taxon>Bacteria</taxon>
        <taxon>Pseudomonadati</taxon>
        <taxon>Pseudomonadota</taxon>
        <taxon>Gammaproteobacteria</taxon>
        <taxon>Pseudomonadales</taxon>
        <taxon>Pseudomonadaceae</taxon>
        <taxon>Pseudomonas</taxon>
    </lineage>
</organism>
<dbReference type="EMBL" id="MSCT01000008">
    <property type="protein sequence ID" value="OLF55255.1"/>
    <property type="molecule type" value="Genomic_DNA"/>
</dbReference>
<comment type="caution">
    <text evidence="1">The sequence shown here is derived from an EMBL/GenBank/DDBJ whole genome shotgun (WGS) entry which is preliminary data.</text>
</comment>
<evidence type="ECO:0000313" key="2">
    <source>
        <dbReference type="Proteomes" id="UP000185578"/>
    </source>
</evidence>
<evidence type="ECO:0008006" key="3">
    <source>
        <dbReference type="Google" id="ProtNLM"/>
    </source>
</evidence>